<reference evidence="7" key="1">
    <citation type="submission" date="2015-05" db="EMBL/GenBank/DDBJ databases">
        <title>The complete genome of Altererythrobacter atlanticus strain 26DY36.</title>
        <authorList>
            <person name="Wu Y.-H."/>
            <person name="Cheng H."/>
            <person name="Wu X.-W."/>
        </authorList>
    </citation>
    <scope>NUCLEOTIDE SEQUENCE [LARGE SCALE GENOMIC DNA]</scope>
    <source>
        <strain evidence="7">26DY36</strain>
    </source>
</reference>
<evidence type="ECO:0000313" key="8">
    <source>
        <dbReference type="Proteomes" id="UP000034392"/>
    </source>
</evidence>
<dbReference type="Proteomes" id="UP000034392">
    <property type="component" value="Chromosome"/>
</dbReference>
<feature type="transmembrane region" description="Helical" evidence="5">
    <location>
        <begin position="126"/>
        <end position="143"/>
    </location>
</feature>
<feature type="transmembrane region" description="Helical" evidence="5">
    <location>
        <begin position="6"/>
        <end position="23"/>
    </location>
</feature>
<proteinExistence type="predicted"/>
<keyword evidence="4 5" id="KW-0472">Membrane</keyword>
<organism evidence="7 8">
    <name type="scientific">Croceibacterium atlanticum</name>
    <dbReference type="NCBI Taxonomy" id="1267766"/>
    <lineage>
        <taxon>Bacteria</taxon>
        <taxon>Pseudomonadati</taxon>
        <taxon>Pseudomonadota</taxon>
        <taxon>Alphaproteobacteria</taxon>
        <taxon>Sphingomonadales</taxon>
        <taxon>Erythrobacteraceae</taxon>
        <taxon>Croceibacterium</taxon>
    </lineage>
</organism>
<dbReference type="PANTHER" id="PTHR37422">
    <property type="entry name" value="TEICHURONIC ACID BIOSYNTHESIS PROTEIN TUAE"/>
    <property type="match status" value="1"/>
</dbReference>
<dbReference type="PATRIC" id="fig|1267766.3.peg.297"/>
<dbReference type="STRING" id="1267766.WYH_00291"/>
<keyword evidence="2 5" id="KW-0812">Transmembrane</keyword>
<keyword evidence="3 5" id="KW-1133">Transmembrane helix</keyword>
<protein>
    <submittedName>
        <fullName evidence="7">O-Antigen ligase</fullName>
    </submittedName>
</protein>
<comment type="subcellular location">
    <subcellularLocation>
        <location evidence="1">Membrane</location>
        <topology evidence="1">Multi-pass membrane protein</topology>
    </subcellularLocation>
</comment>
<feature type="transmembrane region" description="Helical" evidence="5">
    <location>
        <begin position="150"/>
        <end position="169"/>
    </location>
</feature>
<evidence type="ECO:0000256" key="3">
    <source>
        <dbReference type="ARBA" id="ARBA00022989"/>
    </source>
</evidence>
<dbReference type="GO" id="GO:0016020">
    <property type="term" value="C:membrane"/>
    <property type="evidence" value="ECO:0007669"/>
    <property type="project" value="UniProtKB-SubCell"/>
</dbReference>
<sequence>MATLAAWLSLVPAFALFLASITLGDRERRYLGVIVVSVALLAIVIGVFQFGSRGALFNFYDSSHRQYLLGFFANRNHQALFLCMSAIWFSYLLETDRRLASRAPLIVTLLLILVGGAILATFSRTGVALFMVVTAVLVYRILARQRKRKVLGLGLLVGATLIALTFMSSNNIVANFFERYDTVETDARWNFWVVSWQIIKDNFPIGSGLGTFVPIYAAYEPLVFVDPRYVNHVHNDYLELLLEAGVAAGVLLLFALVLFVLAVSRLRPWSGERPAGLLLLVPLLVATHSIVDYPMRTVAIFCVLALVLAEVMAHWCTVKDTQSGLG</sequence>
<feature type="domain" description="O-antigen ligase-related" evidence="6">
    <location>
        <begin position="110"/>
        <end position="253"/>
    </location>
</feature>
<feature type="transmembrane region" description="Helical" evidence="5">
    <location>
        <begin position="240"/>
        <end position="263"/>
    </location>
</feature>
<dbReference type="EMBL" id="CP011452">
    <property type="protein sequence ID" value="AKH41355.1"/>
    <property type="molecule type" value="Genomic_DNA"/>
</dbReference>
<dbReference type="PANTHER" id="PTHR37422:SF13">
    <property type="entry name" value="LIPOPOLYSACCHARIDE BIOSYNTHESIS PROTEIN PA4999-RELATED"/>
    <property type="match status" value="1"/>
</dbReference>
<feature type="transmembrane region" description="Helical" evidence="5">
    <location>
        <begin position="275"/>
        <end position="291"/>
    </location>
</feature>
<name>A0A0F7KRE4_9SPHN</name>
<evidence type="ECO:0000256" key="2">
    <source>
        <dbReference type="ARBA" id="ARBA00022692"/>
    </source>
</evidence>
<feature type="transmembrane region" description="Helical" evidence="5">
    <location>
        <begin position="71"/>
        <end position="91"/>
    </location>
</feature>
<dbReference type="Pfam" id="PF04932">
    <property type="entry name" value="Wzy_C"/>
    <property type="match status" value="1"/>
</dbReference>
<gene>
    <name evidence="7" type="ORF">WYH_00291</name>
</gene>
<evidence type="ECO:0000313" key="7">
    <source>
        <dbReference type="EMBL" id="AKH41355.1"/>
    </source>
</evidence>
<keyword evidence="8" id="KW-1185">Reference proteome</keyword>
<evidence type="ECO:0000256" key="4">
    <source>
        <dbReference type="ARBA" id="ARBA00023136"/>
    </source>
</evidence>
<feature type="transmembrane region" description="Helical" evidence="5">
    <location>
        <begin position="297"/>
        <end position="318"/>
    </location>
</feature>
<evidence type="ECO:0000256" key="5">
    <source>
        <dbReference type="SAM" id="Phobius"/>
    </source>
</evidence>
<dbReference type="InterPro" id="IPR007016">
    <property type="entry name" value="O-antigen_ligase-rel_domated"/>
</dbReference>
<keyword evidence="7" id="KW-0436">Ligase</keyword>
<dbReference type="AlphaFoldDB" id="A0A0F7KRE4"/>
<evidence type="ECO:0000259" key="6">
    <source>
        <dbReference type="Pfam" id="PF04932"/>
    </source>
</evidence>
<accession>A0A0F7KRE4</accession>
<dbReference type="GO" id="GO:0016874">
    <property type="term" value="F:ligase activity"/>
    <property type="evidence" value="ECO:0007669"/>
    <property type="project" value="UniProtKB-KW"/>
</dbReference>
<evidence type="ECO:0000256" key="1">
    <source>
        <dbReference type="ARBA" id="ARBA00004141"/>
    </source>
</evidence>
<feature type="transmembrane region" description="Helical" evidence="5">
    <location>
        <begin position="103"/>
        <end position="120"/>
    </location>
</feature>
<feature type="transmembrane region" description="Helical" evidence="5">
    <location>
        <begin position="30"/>
        <end position="51"/>
    </location>
</feature>
<dbReference type="KEGG" id="aay:WYH_00291"/>
<dbReference type="InterPro" id="IPR051533">
    <property type="entry name" value="WaaL-like"/>
</dbReference>